<dbReference type="InterPro" id="IPR003514">
    <property type="entry name" value="Microviridae_protein_F"/>
</dbReference>
<evidence type="ECO:0000313" key="2">
    <source>
        <dbReference type="EMBL" id="CAJ0592388.1"/>
    </source>
</evidence>
<comment type="caution">
    <text evidence="2">The sequence shown here is derived from an EMBL/GenBank/DDBJ whole genome shotgun (WGS) entry which is preliminary data.</text>
</comment>
<protein>
    <submittedName>
        <fullName evidence="2">Uncharacterized protein</fullName>
    </submittedName>
</protein>
<dbReference type="GO" id="GO:0005198">
    <property type="term" value="F:structural molecule activity"/>
    <property type="evidence" value="ECO:0007669"/>
    <property type="project" value="InterPro"/>
</dbReference>
<name>A0AA36GJJ6_CYLNA</name>
<dbReference type="AlphaFoldDB" id="A0AA36GJJ6"/>
<dbReference type="Proteomes" id="UP001176961">
    <property type="component" value="Unassembled WGS sequence"/>
</dbReference>
<organism evidence="2 3">
    <name type="scientific">Cylicocyclus nassatus</name>
    <name type="common">Nematode worm</name>
    <dbReference type="NCBI Taxonomy" id="53992"/>
    <lineage>
        <taxon>Eukaryota</taxon>
        <taxon>Metazoa</taxon>
        <taxon>Ecdysozoa</taxon>
        <taxon>Nematoda</taxon>
        <taxon>Chromadorea</taxon>
        <taxon>Rhabditida</taxon>
        <taxon>Rhabditina</taxon>
        <taxon>Rhabditomorpha</taxon>
        <taxon>Strongyloidea</taxon>
        <taxon>Strongylidae</taxon>
        <taxon>Cylicocyclus</taxon>
    </lineage>
</organism>
<evidence type="ECO:0000256" key="1">
    <source>
        <dbReference type="SAM" id="MobiDB-lite"/>
    </source>
</evidence>
<dbReference type="InterPro" id="IPR037002">
    <property type="entry name" value="Microviridae_protein_F_sf"/>
</dbReference>
<reference evidence="2" key="1">
    <citation type="submission" date="2023-07" db="EMBL/GenBank/DDBJ databases">
        <authorList>
            <consortium name="CYATHOMIX"/>
        </authorList>
    </citation>
    <scope>NUCLEOTIDE SEQUENCE</scope>
    <source>
        <strain evidence="2">N/A</strain>
    </source>
</reference>
<dbReference type="Pfam" id="PF02305">
    <property type="entry name" value="Phage_F"/>
    <property type="match status" value="1"/>
</dbReference>
<gene>
    <name evidence="2" type="ORF">CYNAS_LOCUS4371</name>
</gene>
<keyword evidence="3" id="KW-1185">Reference proteome</keyword>
<accession>A0AA36GJJ6</accession>
<proteinExistence type="predicted"/>
<evidence type="ECO:0000313" key="3">
    <source>
        <dbReference type="Proteomes" id="UP001176961"/>
    </source>
</evidence>
<dbReference type="EMBL" id="CATQJL010000102">
    <property type="protein sequence ID" value="CAJ0592388.1"/>
    <property type="molecule type" value="Genomic_DNA"/>
</dbReference>
<feature type="region of interest" description="Disordered" evidence="1">
    <location>
        <begin position="816"/>
        <end position="847"/>
    </location>
</feature>
<dbReference type="Gene3D" id="2.60.169.10">
    <property type="entry name" value="Microviridae F protein"/>
    <property type="match status" value="1"/>
</dbReference>
<sequence>MDSYLNYVRNFFVLSLKGDFTANCIRYLAYMRIYADWFLNENFTKHDDFLDMIGCAYLNHAYNINSANPEQLPFSMLFSAGSPVDSTTLNHRLYQTPSLSFFAPYLQRGELMPVLWKKDRFTDARYQKVMAELGETPVGATVEQNFFNRQLAKFKDLITRMGYDYRDNMRRSMAQRFLTLLSSAPRSLDSLGQFAGVGVSRDNTGGWDWTAEENGLFMVMAWIRPAHVCNARAIPRDILKSNYYDYLIPTLGGVGYQDIFLDEYSPDVNQRSERFGYEEKYREYMSVNNEVHGNMRTSNKMYRSDRFPSTQFTISPSTIKELYITDDDEVNKDEVASALRGDSVLGERTGDYMAKMDDTKKIDMDSCPPMYVNVLEYANKNNGDFGDRLADRMGVSNITIKNNMADENTNIPKTPGLGASAISGAIGGVTALAQTALQNKYNEQARKQQREDEQAIHDRNRREFLADRQHDEVYNSPSMQRFRRILAGNSPTEEIANLSNLGAKAPDSLAGALSVGQTMADIEQKKSQARANNAEATNTEQKVSVFGQEFELSKAESLARTSQLYASASELYNMIPNIQADTEYKKHMSRNMKVTADVSEVLESCRIRTELLQEKYQGLMNDEVSARIDVLRKQFEQMDDYLSLEKFNAQTARIDANAHDRSSYYNSLLTDAEYSYFMDSYNSRLDMLSNELTQSNITTENLSKITGLSIDKLQAEIDGLVKDLDVKDADINQKEAIAKAMIMNAYTNTICQPISTLSGAVRDAAYAYGQFSTGGLAGGLTPQSPVNDFQPTGTYMDAMAPDFPYQHYSWQRSPTVVNSSGQVNPRAYTRGARKPPVPSDEYGNWHR</sequence>